<keyword evidence="2" id="KW-1185">Reference proteome</keyword>
<comment type="caution">
    <text evidence="1">The sequence shown here is derived from an EMBL/GenBank/DDBJ whole genome shotgun (WGS) entry which is preliminary data.</text>
</comment>
<protein>
    <submittedName>
        <fullName evidence="1">DNA, contig: SP630</fullName>
    </submittedName>
</protein>
<dbReference type="EMBL" id="BBJS01000030">
    <property type="protein sequence ID" value="GAN13925.1"/>
    <property type="molecule type" value="Genomic_DNA"/>
</dbReference>
<dbReference type="Proteomes" id="UP000032025">
    <property type="component" value="Unassembled WGS sequence"/>
</dbReference>
<proteinExistence type="predicted"/>
<organism evidence="1 2">
    <name type="scientific">Sphingomonas paucimobilis NBRC 13935</name>
    <dbReference type="NCBI Taxonomy" id="1219050"/>
    <lineage>
        <taxon>Bacteria</taxon>
        <taxon>Pseudomonadati</taxon>
        <taxon>Pseudomonadota</taxon>
        <taxon>Alphaproteobacteria</taxon>
        <taxon>Sphingomonadales</taxon>
        <taxon>Sphingomonadaceae</taxon>
        <taxon>Sphingomonas</taxon>
    </lineage>
</organism>
<evidence type="ECO:0000313" key="1">
    <source>
        <dbReference type="EMBL" id="GAN13925.1"/>
    </source>
</evidence>
<sequence>MAESFSDIIGDFGSHAARGLWRRRRWRRFVRFIADARTHVDTQPNTVAIPHTDPAAQCCGQRRV</sequence>
<evidence type="ECO:0000313" key="2">
    <source>
        <dbReference type="Proteomes" id="UP000032025"/>
    </source>
</evidence>
<name>A0A0C9M2N3_SPHPI</name>
<accession>A0A0C9M2N3</accession>
<gene>
    <name evidence="1" type="ORF">SP6_30_00650</name>
</gene>
<dbReference type="AlphaFoldDB" id="A0A0C9M2N3"/>
<reference evidence="1 2" key="1">
    <citation type="submission" date="2014-08" db="EMBL/GenBank/DDBJ databases">
        <title>Whole genome shotgun sequence of Sphingomonas paucimobilis NBRC 13935.</title>
        <authorList>
            <person name="Hosoyama A."/>
            <person name="Hashimoto M."/>
            <person name="Hosoyama Y."/>
            <person name="Noguchi M."/>
            <person name="Uohara A."/>
            <person name="Ohji S."/>
            <person name="Katano-Makiyama Y."/>
            <person name="Ichikawa N."/>
            <person name="Kimura A."/>
            <person name="Yamazoe A."/>
            <person name="Fujita N."/>
        </authorList>
    </citation>
    <scope>NUCLEOTIDE SEQUENCE [LARGE SCALE GENOMIC DNA]</scope>
    <source>
        <strain evidence="1 2">NBRC 13935</strain>
    </source>
</reference>